<dbReference type="Pfam" id="PF03762">
    <property type="entry name" value="VOMI"/>
    <property type="match status" value="2"/>
</dbReference>
<sequence>DYFSTTSSSTTTTLPPVIISSEDNPLGVNWDVWGLIEECDQNDYVVGFCTKYQPLQGVGLCIYDDTALYGVELICSNGKKLKSSVEKILQNEDNTATNIIRLKCLDGSNISSLEGEWSTSIYSKSCPYGAIVGLETQVHENATDNTALNNIKFICKAIN</sequence>
<organism evidence="1 2">
    <name type="scientific">Brachionus calyciflorus</name>
    <dbReference type="NCBI Taxonomy" id="104777"/>
    <lineage>
        <taxon>Eukaryota</taxon>
        <taxon>Metazoa</taxon>
        <taxon>Spiralia</taxon>
        <taxon>Gnathifera</taxon>
        <taxon>Rotifera</taxon>
        <taxon>Eurotatoria</taxon>
        <taxon>Monogononta</taxon>
        <taxon>Pseudotrocha</taxon>
        <taxon>Ploima</taxon>
        <taxon>Brachionidae</taxon>
        <taxon>Brachionus</taxon>
    </lineage>
</organism>
<evidence type="ECO:0000313" key="1">
    <source>
        <dbReference type="EMBL" id="CAF1120826.1"/>
    </source>
</evidence>
<reference evidence="1" key="1">
    <citation type="submission" date="2021-02" db="EMBL/GenBank/DDBJ databases">
        <authorList>
            <person name="Nowell W R."/>
        </authorList>
    </citation>
    <scope>NUCLEOTIDE SEQUENCE</scope>
    <source>
        <strain evidence="1">Ploen Becks lab</strain>
    </source>
</reference>
<dbReference type="SUPFAM" id="SSF51092">
    <property type="entry name" value="Vitelline membrane outer protein-I (VMO-I)"/>
    <property type="match status" value="1"/>
</dbReference>
<protein>
    <recommendedName>
        <fullName evidence="3">Vitelline membrane outer layer protein 1</fullName>
    </recommendedName>
</protein>
<accession>A0A814QKA9</accession>
<dbReference type="Proteomes" id="UP000663879">
    <property type="component" value="Unassembled WGS sequence"/>
</dbReference>
<name>A0A814QKA9_9BILA</name>
<gene>
    <name evidence="1" type="ORF">OXX778_LOCUS22034</name>
</gene>
<dbReference type="PANTHER" id="PTHR18841:SF2">
    <property type="entry name" value="VITELLINE MEMBRANE OUTER LAYER PROTEIN 1 HOMOLOG"/>
    <property type="match status" value="1"/>
</dbReference>
<dbReference type="Gene3D" id="2.100.10.20">
    <property type="entry name" value="Vitelline membrane outer layer protein I (VOMI)"/>
    <property type="match status" value="2"/>
</dbReference>
<dbReference type="OrthoDB" id="6344411at2759"/>
<dbReference type="PANTHER" id="PTHR18841">
    <property type="entry name" value="VITELLINE MEMBRANE OUTER LAYER PROTEIN I-RELATED"/>
    <property type="match status" value="1"/>
</dbReference>
<dbReference type="InterPro" id="IPR005515">
    <property type="entry name" value="VOMI"/>
</dbReference>
<proteinExistence type="predicted"/>
<feature type="non-terminal residue" evidence="1">
    <location>
        <position position="1"/>
    </location>
</feature>
<keyword evidence="2" id="KW-1185">Reference proteome</keyword>
<dbReference type="AlphaFoldDB" id="A0A814QKA9"/>
<dbReference type="InterPro" id="IPR036706">
    <property type="entry name" value="VOMI_sf"/>
</dbReference>
<comment type="caution">
    <text evidence="1">The sequence shown here is derived from an EMBL/GenBank/DDBJ whole genome shotgun (WGS) entry which is preliminary data.</text>
</comment>
<dbReference type="GO" id="GO:0005615">
    <property type="term" value="C:extracellular space"/>
    <property type="evidence" value="ECO:0007669"/>
    <property type="project" value="TreeGrafter"/>
</dbReference>
<dbReference type="EMBL" id="CAJNOC010008799">
    <property type="protein sequence ID" value="CAF1120826.1"/>
    <property type="molecule type" value="Genomic_DNA"/>
</dbReference>
<evidence type="ECO:0008006" key="3">
    <source>
        <dbReference type="Google" id="ProtNLM"/>
    </source>
</evidence>
<evidence type="ECO:0000313" key="2">
    <source>
        <dbReference type="Proteomes" id="UP000663879"/>
    </source>
</evidence>